<sequence length="324" mass="35563">MSIELVAKAKKTRLHGDSTAKLLLIVLADYANDEGMAWPSVKTMAEETEKSERSIQLLLRKLEQMRLIRKGDQKLVAKYAKGRRPVVYKLFPKTKKGETPMDATVERGETHCTPETGCTGETHFTPRVKPTSPEGCNPLHPTGETHFVSGVKPTSPKPSQEPSIEPSRESTRASKTEKPDTTRLQALANLTPDQSHRQLADEIGLDLDAELAKFRDHAIAGGHLPADPAAAFRNWLRRGRELGLGNTNRTEPALAGGFAHPTPPPRKPHRHSYGCTHVLNLLNRDAPDNDPLALQAAELLNQGKTETEALAALGLMKDDLEEIA</sequence>
<name>A0A087BFK1_BIFLN</name>
<feature type="compositionally biased region" description="Basic and acidic residues" evidence="1">
    <location>
        <begin position="166"/>
        <end position="181"/>
    </location>
</feature>
<dbReference type="Gene3D" id="1.10.10.10">
    <property type="entry name" value="Winged helix-like DNA-binding domain superfamily/Winged helix DNA-binding domain"/>
    <property type="match status" value="1"/>
</dbReference>
<dbReference type="InterPro" id="IPR036388">
    <property type="entry name" value="WH-like_DNA-bd_sf"/>
</dbReference>
<comment type="caution">
    <text evidence="2">The sequence shown here is derived from an EMBL/GenBank/DDBJ whole genome shotgun (WGS) entry which is preliminary data.</text>
</comment>
<evidence type="ECO:0000256" key="1">
    <source>
        <dbReference type="SAM" id="MobiDB-lite"/>
    </source>
</evidence>
<dbReference type="AlphaFoldDB" id="A0A087BFK1"/>
<organism evidence="2 3">
    <name type="scientific">Bifidobacterium longum subsp. suis</name>
    <dbReference type="NCBI Taxonomy" id="1695"/>
    <lineage>
        <taxon>Bacteria</taxon>
        <taxon>Bacillati</taxon>
        <taxon>Actinomycetota</taxon>
        <taxon>Actinomycetes</taxon>
        <taxon>Bifidobacteriales</taxon>
        <taxon>Bifidobacteriaceae</taxon>
        <taxon>Bifidobacterium</taxon>
    </lineage>
</organism>
<proteinExistence type="predicted"/>
<dbReference type="Proteomes" id="UP000029024">
    <property type="component" value="Unassembled WGS sequence"/>
</dbReference>
<gene>
    <name evidence="2" type="ORF">BLSS_0102</name>
</gene>
<feature type="region of interest" description="Disordered" evidence="1">
    <location>
        <begin position="247"/>
        <end position="270"/>
    </location>
</feature>
<reference evidence="2 3" key="1">
    <citation type="submission" date="2014-03" db="EMBL/GenBank/DDBJ databases">
        <title>Genomics of Bifidobacteria.</title>
        <authorList>
            <person name="Ventura M."/>
            <person name="Milani C."/>
            <person name="Lugli G.A."/>
        </authorList>
    </citation>
    <scope>NUCLEOTIDE SEQUENCE [LARGE SCALE GENOMIC DNA]</scope>
    <source>
        <strain evidence="2 3">LMG 21814</strain>
    </source>
</reference>
<dbReference type="EMBL" id="JGZA01000015">
    <property type="protein sequence ID" value="KFI69801.1"/>
    <property type="molecule type" value="Genomic_DNA"/>
</dbReference>
<feature type="region of interest" description="Disordered" evidence="1">
    <location>
        <begin position="112"/>
        <end position="181"/>
    </location>
</feature>
<evidence type="ECO:0000313" key="3">
    <source>
        <dbReference type="Proteomes" id="UP000029024"/>
    </source>
</evidence>
<accession>A0A087BFK1</accession>
<dbReference type="Pfam" id="PF13730">
    <property type="entry name" value="HTH_36"/>
    <property type="match status" value="1"/>
</dbReference>
<evidence type="ECO:0000313" key="2">
    <source>
        <dbReference type="EMBL" id="KFI69801.1"/>
    </source>
</evidence>
<dbReference type="RefSeq" id="WP_231938197.1">
    <property type="nucleotide sequence ID" value="NZ_JGZA01000015.1"/>
</dbReference>
<protein>
    <submittedName>
        <fullName evidence="2">Cryptic prophage protein</fullName>
    </submittedName>
</protein>